<gene>
    <name evidence="1" type="ORF">OXU80_07125</name>
</gene>
<keyword evidence="2" id="KW-1185">Reference proteome</keyword>
<evidence type="ECO:0000313" key="2">
    <source>
        <dbReference type="Proteomes" id="UP001163223"/>
    </source>
</evidence>
<sequence>MIHRSSTPMRRGLRALAGASALAAIFALASAPAGAEEEAHAPASSPTQAPAEAAHGEAGDEHVLPPVSPGTAEAVRQPAAEAAAAGSAPAHGEASGAHAEAPAPGSAGDHAAAADHGEAVAAGGEAHAESAEGDGHEGAPPASWPTTRGPMPFEIVRSLEFLQDQIGRGNAAAMRAQQTVLNRFAPAFLSVEPDVWKDPRNLRAAVIFTMSGGPPSVLRGVSARAEMSSTDRALVEAALAYVENRNKDAARRLAALDLATMEPALAAQASLARAQLLEADAPDSALADIQRVRLLMPGTLLEEAALRMGVAIAEGQGEFRLADTLARRYFDAYARSAYAGNFRARFAAAYAERGRDGGIEVLAVIRDVTHALPDDERLGILLSVGRRALVMGNEALTAAICEDALLLPEMPPGERERAKLYQAAATIAGRTTSEARAMLDAIDRSLLHPADVEILSAAYAVVDGMATPVVAARDLSLGDRAEQPDAVEQTEMQAALDVPDIAASPVLRRGAELLDQISNDLQNTHR</sequence>
<organism evidence="1 2">
    <name type="scientific">Antarcticirhabdus aurantiaca</name>
    <dbReference type="NCBI Taxonomy" id="2606717"/>
    <lineage>
        <taxon>Bacteria</taxon>
        <taxon>Pseudomonadati</taxon>
        <taxon>Pseudomonadota</taxon>
        <taxon>Alphaproteobacteria</taxon>
        <taxon>Hyphomicrobiales</taxon>
        <taxon>Aurantimonadaceae</taxon>
        <taxon>Antarcticirhabdus</taxon>
    </lineage>
</organism>
<protein>
    <submittedName>
        <fullName evidence="1">Uncharacterized protein</fullName>
    </submittedName>
</protein>
<name>A0ACD4NTE8_9HYPH</name>
<reference evidence="1" key="1">
    <citation type="submission" date="2022-11" db="EMBL/GenBank/DDBJ databases">
        <title>beta-Carotene-producing bacterium, Jeongeuplla avenae sp. nov., alleviates the salt stress of Arabidopsis seedlings.</title>
        <authorList>
            <person name="Jiang L."/>
            <person name="Lee J."/>
        </authorList>
    </citation>
    <scope>NUCLEOTIDE SEQUENCE</scope>
    <source>
        <strain evidence="1">DY_R2A_6</strain>
    </source>
</reference>
<proteinExistence type="predicted"/>
<dbReference type="EMBL" id="CP113520">
    <property type="protein sequence ID" value="WAJ29975.1"/>
    <property type="molecule type" value="Genomic_DNA"/>
</dbReference>
<accession>A0ACD4NTE8</accession>
<evidence type="ECO:0000313" key="1">
    <source>
        <dbReference type="EMBL" id="WAJ29975.1"/>
    </source>
</evidence>
<dbReference type="Proteomes" id="UP001163223">
    <property type="component" value="Chromosome"/>
</dbReference>